<keyword evidence="4" id="KW-1185">Reference proteome</keyword>
<evidence type="ECO:0000313" key="1">
    <source>
        <dbReference type="EMBL" id="UTO55073.1"/>
    </source>
</evidence>
<name>A0A9Q9BTT9_9RICK</name>
<dbReference type="Proteomes" id="UP001059822">
    <property type="component" value="Chromosome"/>
</dbReference>
<sequence length="89" mass="9616">MDKNINNVADNEGDVVDLSLINNQISSQEGKGCPCESSYIYFIPFTIYKPVGSISDVKHEDVQHSDMIVEGGENSILPVGESVDAVSIV</sequence>
<gene>
    <name evidence="2" type="ORF">LUA81_02530</name>
    <name evidence="1" type="ORF">LUA82_02550</name>
</gene>
<dbReference type="AlphaFoldDB" id="A0A9Q9BTT9"/>
<evidence type="ECO:0000313" key="3">
    <source>
        <dbReference type="Proteomes" id="UP001059822"/>
    </source>
</evidence>
<reference evidence="1" key="1">
    <citation type="journal article" date="2022" name="Microorganisms">
        <title>Assembly and Comparison of Ca. Neoehrlichia mikurensis Genomes.</title>
        <authorList>
            <person name="Azagi T."/>
            <person name="Dirks R.P."/>
            <person name="Yebra-Pimentel E.S."/>
            <person name="Schaap P.J."/>
            <person name="Koehorst J.J."/>
            <person name="Esser H.J."/>
            <person name="Sprong H."/>
        </authorList>
    </citation>
    <scope>NUCLEOTIDE SEQUENCE</scope>
    <source>
        <strain evidence="2">18-2804</strain>
        <strain evidence="1">18-2837</strain>
    </source>
</reference>
<dbReference type="Proteomes" id="UP001059985">
    <property type="component" value="Chromosome"/>
</dbReference>
<proteinExistence type="predicted"/>
<dbReference type="EMBL" id="CP089285">
    <property type="protein sequence ID" value="UTO55992.1"/>
    <property type="molecule type" value="Genomic_DNA"/>
</dbReference>
<dbReference type="RefSeq" id="WP_218194341.1">
    <property type="nucleotide sequence ID" value="NZ_CP054597.1"/>
</dbReference>
<evidence type="ECO:0000313" key="2">
    <source>
        <dbReference type="EMBL" id="UTO55992.1"/>
    </source>
</evidence>
<protein>
    <submittedName>
        <fullName evidence="1">Uncharacterized protein</fullName>
    </submittedName>
</protein>
<evidence type="ECO:0000313" key="4">
    <source>
        <dbReference type="Proteomes" id="UP001059985"/>
    </source>
</evidence>
<dbReference type="EMBL" id="CP089286">
    <property type="protein sequence ID" value="UTO55073.1"/>
    <property type="molecule type" value="Genomic_DNA"/>
</dbReference>
<organism evidence="1 3">
    <name type="scientific">Neoehrlichia mikurensis</name>
    <dbReference type="NCBI Taxonomy" id="89586"/>
    <lineage>
        <taxon>Bacteria</taxon>
        <taxon>Pseudomonadati</taxon>
        <taxon>Pseudomonadota</taxon>
        <taxon>Alphaproteobacteria</taxon>
        <taxon>Rickettsiales</taxon>
        <taxon>Anaplasmataceae</taxon>
        <taxon>Candidatus Neoehrlichia</taxon>
    </lineage>
</organism>
<accession>A0A9Q9BTT9</accession>